<dbReference type="EMBL" id="MU393473">
    <property type="protein sequence ID" value="KAI4865323.1"/>
    <property type="molecule type" value="Genomic_DNA"/>
</dbReference>
<reference evidence="1 2" key="1">
    <citation type="journal article" date="2022" name="New Phytol.">
        <title>Ecological generalism drives hyperdiversity of secondary metabolite gene clusters in xylarialean endophytes.</title>
        <authorList>
            <person name="Franco M.E.E."/>
            <person name="Wisecaver J.H."/>
            <person name="Arnold A.E."/>
            <person name="Ju Y.M."/>
            <person name="Slot J.C."/>
            <person name="Ahrendt S."/>
            <person name="Moore L.P."/>
            <person name="Eastman K.E."/>
            <person name="Scott K."/>
            <person name="Konkel Z."/>
            <person name="Mondo S.J."/>
            <person name="Kuo A."/>
            <person name="Hayes R.D."/>
            <person name="Haridas S."/>
            <person name="Andreopoulos B."/>
            <person name="Riley R."/>
            <person name="LaButti K."/>
            <person name="Pangilinan J."/>
            <person name="Lipzen A."/>
            <person name="Amirebrahimi M."/>
            <person name="Yan J."/>
            <person name="Adam C."/>
            <person name="Keymanesh K."/>
            <person name="Ng V."/>
            <person name="Louie K."/>
            <person name="Northen T."/>
            <person name="Drula E."/>
            <person name="Henrissat B."/>
            <person name="Hsieh H.M."/>
            <person name="Youens-Clark K."/>
            <person name="Lutzoni F."/>
            <person name="Miadlikowska J."/>
            <person name="Eastwood D.C."/>
            <person name="Hamelin R.C."/>
            <person name="Grigoriev I.V."/>
            <person name="U'Ren J.M."/>
        </authorList>
    </citation>
    <scope>NUCLEOTIDE SEQUENCE [LARGE SCALE GENOMIC DNA]</scope>
    <source>
        <strain evidence="1 2">CBS 119005</strain>
    </source>
</reference>
<keyword evidence="2" id="KW-1185">Reference proteome</keyword>
<sequence>MGSALSDKDVNALVQTQDVMAANKDGKPAGVKSLEYHRQVLQSKLEEEKYGAKATATAATTTKNTTTSSAVVTATSAFSTTTSTTDAASRVQNHPKSRLLANVSAAGDRQKQQYISPSDNIMSPCTAKLNALKGRVAGRAKPKSLFAQTSAKKFDGENVFGAKAAAASRPTPSEDGPQSST</sequence>
<evidence type="ECO:0000313" key="1">
    <source>
        <dbReference type="EMBL" id="KAI4865323.1"/>
    </source>
</evidence>
<accession>A0ACB9Z1G1</accession>
<gene>
    <name evidence="1" type="ORF">F4820DRAFT_420552</name>
</gene>
<proteinExistence type="predicted"/>
<comment type="caution">
    <text evidence="1">The sequence shown here is derived from an EMBL/GenBank/DDBJ whole genome shotgun (WGS) entry which is preliminary data.</text>
</comment>
<dbReference type="Proteomes" id="UP001497700">
    <property type="component" value="Unassembled WGS sequence"/>
</dbReference>
<evidence type="ECO:0000313" key="2">
    <source>
        <dbReference type="Proteomes" id="UP001497700"/>
    </source>
</evidence>
<name>A0ACB9Z1G1_9PEZI</name>
<organism evidence="1 2">
    <name type="scientific">Hypoxylon rubiginosum</name>
    <dbReference type="NCBI Taxonomy" id="110542"/>
    <lineage>
        <taxon>Eukaryota</taxon>
        <taxon>Fungi</taxon>
        <taxon>Dikarya</taxon>
        <taxon>Ascomycota</taxon>
        <taxon>Pezizomycotina</taxon>
        <taxon>Sordariomycetes</taxon>
        <taxon>Xylariomycetidae</taxon>
        <taxon>Xylariales</taxon>
        <taxon>Hypoxylaceae</taxon>
        <taxon>Hypoxylon</taxon>
    </lineage>
</organism>
<protein>
    <submittedName>
        <fullName evidence="1">Uncharacterized protein</fullName>
    </submittedName>
</protein>